<dbReference type="AlphaFoldDB" id="A0A1M5RWD8"/>
<dbReference type="EMBL" id="FQWQ01000002">
    <property type="protein sequence ID" value="SHH30358.1"/>
    <property type="molecule type" value="Genomic_DNA"/>
</dbReference>
<evidence type="ECO:0000256" key="6">
    <source>
        <dbReference type="SAM" id="Phobius"/>
    </source>
</evidence>
<dbReference type="PANTHER" id="PTHR32322">
    <property type="entry name" value="INNER MEMBRANE TRANSPORTER"/>
    <property type="match status" value="1"/>
</dbReference>
<feature type="transmembrane region" description="Helical" evidence="6">
    <location>
        <begin position="245"/>
        <end position="262"/>
    </location>
</feature>
<dbReference type="GO" id="GO:0016020">
    <property type="term" value="C:membrane"/>
    <property type="evidence" value="ECO:0007669"/>
    <property type="project" value="UniProtKB-SubCell"/>
</dbReference>
<dbReference type="SUPFAM" id="SSF103481">
    <property type="entry name" value="Multidrug resistance efflux transporter EmrE"/>
    <property type="match status" value="2"/>
</dbReference>
<protein>
    <submittedName>
        <fullName evidence="8">EamA domain-containing membrane protein RarD</fullName>
    </submittedName>
</protein>
<feature type="transmembrane region" description="Helical" evidence="6">
    <location>
        <begin position="96"/>
        <end position="117"/>
    </location>
</feature>
<feature type="transmembrane region" description="Helical" evidence="6">
    <location>
        <begin position="35"/>
        <end position="56"/>
    </location>
</feature>
<keyword evidence="9" id="KW-1185">Reference proteome</keyword>
<evidence type="ECO:0000313" key="9">
    <source>
        <dbReference type="Proteomes" id="UP000184212"/>
    </source>
</evidence>
<dbReference type="PANTHER" id="PTHR32322:SF2">
    <property type="entry name" value="EAMA DOMAIN-CONTAINING PROTEIN"/>
    <property type="match status" value="1"/>
</dbReference>
<feature type="transmembrane region" description="Helical" evidence="6">
    <location>
        <begin position="126"/>
        <end position="144"/>
    </location>
</feature>
<comment type="similarity">
    <text evidence="2">Belongs to the EamA transporter family.</text>
</comment>
<feature type="transmembrane region" description="Helical" evidence="6">
    <location>
        <begin position="185"/>
        <end position="205"/>
    </location>
</feature>
<name>A0A1M5RWD8_9BACT</name>
<evidence type="ECO:0000256" key="2">
    <source>
        <dbReference type="ARBA" id="ARBA00007362"/>
    </source>
</evidence>
<dbReference type="InterPro" id="IPR050638">
    <property type="entry name" value="AA-Vitamin_Transporters"/>
</dbReference>
<feature type="transmembrane region" description="Helical" evidence="6">
    <location>
        <begin position="211"/>
        <end position="233"/>
    </location>
</feature>
<feature type="transmembrane region" description="Helical" evidence="6">
    <location>
        <begin position="268"/>
        <end position="284"/>
    </location>
</feature>
<comment type="subcellular location">
    <subcellularLocation>
        <location evidence="1">Membrane</location>
        <topology evidence="1">Multi-pass membrane protein</topology>
    </subcellularLocation>
</comment>
<keyword evidence="5 6" id="KW-0472">Membrane</keyword>
<evidence type="ECO:0000256" key="3">
    <source>
        <dbReference type="ARBA" id="ARBA00022692"/>
    </source>
</evidence>
<feature type="transmembrane region" description="Helical" evidence="6">
    <location>
        <begin position="68"/>
        <end position="90"/>
    </location>
</feature>
<organism evidence="8 9">
    <name type="scientific">Chryseolinea serpens</name>
    <dbReference type="NCBI Taxonomy" id="947013"/>
    <lineage>
        <taxon>Bacteria</taxon>
        <taxon>Pseudomonadati</taxon>
        <taxon>Bacteroidota</taxon>
        <taxon>Cytophagia</taxon>
        <taxon>Cytophagales</taxon>
        <taxon>Fulvivirgaceae</taxon>
        <taxon>Chryseolinea</taxon>
    </lineage>
</organism>
<feature type="transmembrane region" description="Helical" evidence="6">
    <location>
        <begin position="150"/>
        <end position="173"/>
    </location>
</feature>
<dbReference type="RefSeq" id="WP_073136601.1">
    <property type="nucleotide sequence ID" value="NZ_FQWQ01000002.1"/>
</dbReference>
<dbReference type="InterPro" id="IPR000620">
    <property type="entry name" value="EamA_dom"/>
</dbReference>
<keyword evidence="3 6" id="KW-0812">Transmembrane</keyword>
<dbReference type="Proteomes" id="UP000184212">
    <property type="component" value="Unassembled WGS sequence"/>
</dbReference>
<sequence length="290" mass="32290">MHKFSARDIFIGLLFSMLWSSASVAGKFGLRVAEPLVLFTVRFLLAGVLLLAYVYGVQKNPLPRAREWKQITIFGTFNTALYLGLFIIALQYITPGITTLAIALNPLFISVMTAVWMKRRIPANEWISIGLGIMGVFVAAYPLLQTSYATPGGLALLALSMLTYSFGAVYYAAVRWELSRITINAWQVFIGGLLVLPLALFMHKAENSFNLTFWLSLAWLIIPVSVVAVNLWLRLLKTDAVRASLWLYLCPIFGFLYSSVFLGEPLTLYTLGGTVLVMTALYIGQRRAKV</sequence>
<evidence type="ECO:0000256" key="5">
    <source>
        <dbReference type="ARBA" id="ARBA00023136"/>
    </source>
</evidence>
<reference evidence="8 9" key="1">
    <citation type="submission" date="2016-11" db="EMBL/GenBank/DDBJ databases">
        <authorList>
            <person name="Jaros S."/>
            <person name="Januszkiewicz K."/>
            <person name="Wedrychowicz H."/>
        </authorList>
    </citation>
    <scope>NUCLEOTIDE SEQUENCE [LARGE SCALE GENOMIC DNA]</scope>
    <source>
        <strain evidence="8 9">DSM 24574</strain>
    </source>
</reference>
<accession>A0A1M5RWD8</accession>
<feature type="domain" description="EamA" evidence="7">
    <location>
        <begin position="9"/>
        <end position="139"/>
    </location>
</feature>
<evidence type="ECO:0000256" key="4">
    <source>
        <dbReference type="ARBA" id="ARBA00022989"/>
    </source>
</evidence>
<gene>
    <name evidence="8" type="ORF">SAMN04488109_3608</name>
</gene>
<evidence type="ECO:0000259" key="7">
    <source>
        <dbReference type="Pfam" id="PF00892"/>
    </source>
</evidence>
<evidence type="ECO:0000313" key="8">
    <source>
        <dbReference type="EMBL" id="SHH30358.1"/>
    </source>
</evidence>
<feature type="domain" description="EamA" evidence="7">
    <location>
        <begin position="153"/>
        <end position="283"/>
    </location>
</feature>
<evidence type="ECO:0000256" key="1">
    <source>
        <dbReference type="ARBA" id="ARBA00004141"/>
    </source>
</evidence>
<dbReference type="InterPro" id="IPR037185">
    <property type="entry name" value="EmrE-like"/>
</dbReference>
<keyword evidence="4 6" id="KW-1133">Transmembrane helix</keyword>
<dbReference type="OrthoDB" id="1098926at2"/>
<proteinExistence type="inferred from homology"/>
<dbReference type="STRING" id="947013.SAMN04488109_3608"/>
<dbReference type="Pfam" id="PF00892">
    <property type="entry name" value="EamA"/>
    <property type="match status" value="2"/>
</dbReference>